<dbReference type="Pfam" id="PF01182">
    <property type="entry name" value="Glucosamine_iso"/>
    <property type="match status" value="1"/>
</dbReference>
<accession>A0A1E4T6D0</accession>
<comment type="catalytic activity">
    <reaction evidence="1">
        <text>6-phospho-D-glucono-1,5-lactone + H2O = 6-phospho-D-gluconate + H(+)</text>
        <dbReference type="Rhea" id="RHEA:12556"/>
        <dbReference type="ChEBI" id="CHEBI:15377"/>
        <dbReference type="ChEBI" id="CHEBI:15378"/>
        <dbReference type="ChEBI" id="CHEBI:57955"/>
        <dbReference type="ChEBI" id="CHEBI:58759"/>
        <dbReference type="EC" id="3.1.1.31"/>
    </reaction>
</comment>
<keyword evidence="6" id="KW-0378">Hydrolase</keyword>
<dbReference type="GO" id="GO:0006098">
    <property type="term" value="P:pentose-phosphate shunt"/>
    <property type="evidence" value="ECO:0007669"/>
    <property type="project" value="InterPro"/>
</dbReference>
<dbReference type="GO" id="GO:0005737">
    <property type="term" value="C:cytoplasm"/>
    <property type="evidence" value="ECO:0007669"/>
    <property type="project" value="UniProtKB-SubCell"/>
</dbReference>
<dbReference type="CDD" id="cd01400">
    <property type="entry name" value="6PGL"/>
    <property type="match status" value="1"/>
</dbReference>
<dbReference type="SUPFAM" id="SSF100950">
    <property type="entry name" value="NagB/RpiA/CoA transferase-like"/>
    <property type="match status" value="1"/>
</dbReference>
<reference evidence="10" key="1">
    <citation type="submission" date="2016-04" db="EMBL/GenBank/DDBJ databases">
        <title>Comparative genomics of biotechnologically important yeasts.</title>
        <authorList>
            <consortium name="DOE Joint Genome Institute"/>
            <person name="Riley R."/>
            <person name="Haridas S."/>
            <person name="Wolfe K.H."/>
            <person name="Lopes M.R."/>
            <person name="Hittinger C.T."/>
            <person name="Goker M."/>
            <person name="Salamov A."/>
            <person name="Wisecaver J."/>
            <person name="Long T.M."/>
            <person name="Aerts A.L."/>
            <person name="Barry K."/>
            <person name="Choi C."/>
            <person name="Clum A."/>
            <person name="Coughlan A.Y."/>
            <person name="Deshpande S."/>
            <person name="Douglass A.P."/>
            <person name="Hanson S.J."/>
            <person name="Klenk H.-P."/>
            <person name="Labutti K."/>
            <person name="Lapidus A."/>
            <person name="Lindquist E."/>
            <person name="Lipzen A."/>
            <person name="Meier-Kolthoff J.P."/>
            <person name="Ohm R.A."/>
            <person name="Otillar R.P."/>
            <person name="Pangilinan J."/>
            <person name="Peng Y."/>
            <person name="Rokas A."/>
            <person name="Rosa C.A."/>
            <person name="Scheuner C."/>
            <person name="Sibirny A.A."/>
            <person name="Slot J.C."/>
            <person name="Stielow J.B."/>
            <person name="Sun H."/>
            <person name="Kurtzman C.P."/>
            <person name="Blackwell M."/>
            <person name="Grigoriev I.V."/>
            <person name="Jeffries T.W."/>
        </authorList>
    </citation>
    <scope>NUCLEOTIDE SEQUENCE [LARGE SCALE GENOMIC DNA]</scope>
    <source>
        <strain evidence="10">NRRL YB-2248</strain>
    </source>
</reference>
<dbReference type="InterPro" id="IPR039104">
    <property type="entry name" value="6PGL"/>
</dbReference>
<dbReference type="PANTHER" id="PTHR11054">
    <property type="entry name" value="6-PHOSPHOGLUCONOLACTONASE"/>
    <property type="match status" value="1"/>
</dbReference>
<evidence type="ECO:0000259" key="8">
    <source>
        <dbReference type="Pfam" id="PF01182"/>
    </source>
</evidence>
<dbReference type="EMBL" id="KV453848">
    <property type="protein sequence ID" value="ODV87282.1"/>
    <property type="molecule type" value="Genomic_DNA"/>
</dbReference>
<dbReference type="PANTHER" id="PTHR11054:SF24">
    <property type="entry name" value="6-PHOSPHOGLUCONOLACTONASE 3-RELATED"/>
    <property type="match status" value="1"/>
</dbReference>
<dbReference type="GO" id="GO:0005975">
    <property type="term" value="P:carbohydrate metabolic process"/>
    <property type="evidence" value="ECO:0007669"/>
    <property type="project" value="InterPro"/>
</dbReference>
<dbReference type="STRING" id="983967.A0A1E4T6D0"/>
<dbReference type="InterPro" id="IPR006148">
    <property type="entry name" value="Glc/Gal-6P_isomerase"/>
</dbReference>
<keyword evidence="10" id="KW-1185">Reference proteome</keyword>
<evidence type="ECO:0000256" key="1">
    <source>
        <dbReference type="ARBA" id="ARBA00000832"/>
    </source>
</evidence>
<protein>
    <recommendedName>
        <fullName evidence="7">6-phosphogluconolactonase-like protein</fullName>
    </recommendedName>
</protein>
<proteinExistence type="inferred from homology"/>
<dbReference type="OrthoDB" id="432544at2759"/>
<dbReference type="AlphaFoldDB" id="A0A1E4T6D0"/>
<gene>
    <name evidence="9" type="ORF">CANARDRAFT_174356</name>
</gene>
<evidence type="ECO:0000256" key="3">
    <source>
        <dbReference type="ARBA" id="ARBA00004961"/>
    </source>
</evidence>
<evidence type="ECO:0000256" key="5">
    <source>
        <dbReference type="ARBA" id="ARBA00022490"/>
    </source>
</evidence>
<comment type="subcellular location">
    <subcellularLocation>
        <location evidence="2">Cytoplasm</location>
    </subcellularLocation>
</comment>
<dbReference type="FunFam" id="3.40.50.1360:FF:000005">
    <property type="entry name" value="6-phosphogluconolactonase"/>
    <property type="match status" value="1"/>
</dbReference>
<evidence type="ECO:0000256" key="6">
    <source>
        <dbReference type="ARBA" id="ARBA00022801"/>
    </source>
</evidence>
<comment type="similarity">
    <text evidence="4 7">Belongs to the glucosamine/galactosamine-6-phosphate isomerase family. 6-phosphogluconolactonase subfamily.</text>
</comment>
<dbReference type="InterPro" id="IPR037171">
    <property type="entry name" value="NagB/RpiA_transferase-like"/>
</dbReference>
<keyword evidence="5" id="KW-0963">Cytoplasm</keyword>
<evidence type="ECO:0000256" key="7">
    <source>
        <dbReference type="RuleBase" id="RU365095"/>
    </source>
</evidence>
<feature type="domain" description="Glucosamine/galactosamine-6-phosphate isomerase" evidence="8">
    <location>
        <begin position="9"/>
        <end position="226"/>
    </location>
</feature>
<evidence type="ECO:0000313" key="9">
    <source>
        <dbReference type="EMBL" id="ODV87282.1"/>
    </source>
</evidence>
<dbReference type="NCBIfam" id="TIGR01198">
    <property type="entry name" value="pgl"/>
    <property type="match status" value="1"/>
</dbReference>
<dbReference type="Proteomes" id="UP000094801">
    <property type="component" value="Unassembled WGS sequence"/>
</dbReference>
<dbReference type="InterPro" id="IPR005900">
    <property type="entry name" value="6-phosphogluconolactonase_DevB"/>
</dbReference>
<evidence type="ECO:0000256" key="2">
    <source>
        <dbReference type="ARBA" id="ARBA00004496"/>
    </source>
</evidence>
<evidence type="ECO:0000313" key="10">
    <source>
        <dbReference type="Proteomes" id="UP000094801"/>
    </source>
</evidence>
<dbReference type="GO" id="GO:0017057">
    <property type="term" value="F:6-phosphogluconolactonase activity"/>
    <property type="evidence" value="ECO:0007669"/>
    <property type="project" value="UniProtKB-EC"/>
</dbReference>
<sequence length="249" mass="27269">MTKVYSYEDSGDVADAVARYIIEIQDSVLSTSSKFKIAISGGSLGKVLKRGLIENTTNLSKIQWDKIEVYFSDERLVPLDHEDSNYGLFNEMVLETLRLKKIPLPTVITINESLLKEDGSTDAQIAQEYESKMPESLDLVLLGCGPDGHTCSLFPGHRLLTVTDKKIDHLNDSPKPPPRRITFTFPVLSASKNIAFVAEGAGKAAILTEIFKTEPSGLPCELVNKLDVPVSWFVNDAAIVGVPVAASKF</sequence>
<organism evidence="9 10">
    <name type="scientific">[Candida] arabinofermentans NRRL YB-2248</name>
    <dbReference type="NCBI Taxonomy" id="983967"/>
    <lineage>
        <taxon>Eukaryota</taxon>
        <taxon>Fungi</taxon>
        <taxon>Dikarya</taxon>
        <taxon>Ascomycota</taxon>
        <taxon>Saccharomycotina</taxon>
        <taxon>Pichiomycetes</taxon>
        <taxon>Pichiales</taxon>
        <taxon>Pichiaceae</taxon>
        <taxon>Ogataea</taxon>
        <taxon>Ogataea/Candida clade</taxon>
    </lineage>
</organism>
<comment type="pathway">
    <text evidence="3">Carbohydrate degradation; pentose phosphate pathway; D-ribulose 5-phosphate from D-glucose 6-phosphate (oxidative stage): step 2/3.</text>
</comment>
<dbReference type="Gene3D" id="3.40.50.1360">
    <property type="match status" value="1"/>
</dbReference>
<evidence type="ECO:0000256" key="4">
    <source>
        <dbReference type="ARBA" id="ARBA00010662"/>
    </source>
</evidence>
<name>A0A1E4T6D0_9ASCO</name>